<accession>A0A9C9NDZ9</accession>
<dbReference type="InterPro" id="IPR052909">
    <property type="entry name" value="Transposase_6_like"/>
</dbReference>
<proteinExistence type="predicted"/>
<protein>
    <submittedName>
        <fullName evidence="2">Transposase</fullName>
    </submittedName>
</protein>
<organism evidence="2 3">
    <name type="scientific">Aurantimonas coralicida</name>
    <dbReference type="NCBI Taxonomy" id="182270"/>
    <lineage>
        <taxon>Bacteria</taxon>
        <taxon>Pseudomonadati</taxon>
        <taxon>Pseudomonadota</taxon>
        <taxon>Alphaproteobacteria</taxon>
        <taxon>Hyphomicrobiales</taxon>
        <taxon>Aurantimonadaceae</taxon>
        <taxon>Aurantimonas</taxon>
    </lineage>
</organism>
<dbReference type="AlphaFoldDB" id="A0A9C9NDZ9"/>
<comment type="caution">
    <text evidence="2">The sequence shown here is derived from an EMBL/GenBank/DDBJ whole genome shotgun (WGS) entry which is preliminary data.</text>
</comment>
<evidence type="ECO:0000313" key="2">
    <source>
        <dbReference type="EMBL" id="HET99855.1"/>
    </source>
</evidence>
<gene>
    <name evidence="2" type="ORF">ENH89_05710</name>
</gene>
<feature type="domain" description="Insertion element IS402-like" evidence="1">
    <location>
        <begin position="6"/>
        <end position="51"/>
    </location>
</feature>
<dbReference type="PANTHER" id="PTHR46637">
    <property type="entry name" value="TIS1421-TRANSPOSASE PROTEIN A"/>
    <property type="match status" value="1"/>
</dbReference>
<dbReference type="PANTHER" id="PTHR46637:SF1">
    <property type="entry name" value="BLL5188 PROTEIN"/>
    <property type="match status" value="1"/>
</dbReference>
<feature type="non-terminal residue" evidence="2">
    <location>
        <position position="51"/>
    </location>
</feature>
<evidence type="ECO:0000259" key="1">
    <source>
        <dbReference type="Pfam" id="PF13340"/>
    </source>
</evidence>
<dbReference type="Pfam" id="PF13340">
    <property type="entry name" value="DUF4096"/>
    <property type="match status" value="1"/>
</dbReference>
<dbReference type="InterPro" id="IPR025161">
    <property type="entry name" value="IS402-like_dom"/>
</dbReference>
<evidence type="ECO:0000313" key="3">
    <source>
        <dbReference type="Proteomes" id="UP000885680"/>
    </source>
</evidence>
<dbReference type="Proteomes" id="UP000885680">
    <property type="component" value="Unassembled WGS sequence"/>
</dbReference>
<sequence>MRSHELSDEEWAIIEPLLPRNSRGVERVDDRRVINGILWRFRTGSSWRDVP</sequence>
<dbReference type="EMBL" id="DRGN01000072">
    <property type="protein sequence ID" value="HET99855.1"/>
    <property type="molecule type" value="Genomic_DNA"/>
</dbReference>
<name>A0A9C9NDZ9_9HYPH</name>
<reference evidence="2" key="1">
    <citation type="journal article" date="2020" name="mSystems">
        <title>Genome- and Community-Level Interaction Insights into Carbon Utilization and Element Cycling Functions of Hydrothermarchaeota in Hydrothermal Sediment.</title>
        <authorList>
            <person name="Zhou Z."/>
            <person name="Liu Y."/>
            <person name="Xu W."/>
            <person name="Pan J."/>
            <person name="Luo Z.H."/>
            <person name="Li M."/>
        </authorList>
    </citation>
    <scope>NUCLEOTIDE SEQUENCE</scope>
    <source>
        <strain evidence="2">HyVt-347</strain>
    </source>
</reference>